<evidence type="ECO:0000256" key="2">
    <source>
        <dbReference type="ARBA" id="ARBA00022737"/>
    </source>
</evidence>
<dbReference type="STRING" id="98403.A0A151GGI5"/>
<feature type="compositionally biased region" description="Polar residues" evidence="3">
    <location>
        <begin position="1781"/>
        <end position="1793"/>
    </location>
</feature>
<feature type="compositionally biased region" description="Polar residues" evidence="3">
    <location>
        <begin position="400"/>
        <end position="415"/>
    </location>
</feature>
<dbReference type="InterPro" id="IPR032675">
    <property type="entry name" value="LRR_dom_sf"/>
</dbReference>
<feature type="region of interest" description="Disordered" evidence="3">
    <location>
        <begin position="1"/>
        <end position="128"/>
    </location>
</feature>
<dbReference type="InParanoid" id="A0A151GGI5"/>
<feature type="region of interest" description="Disordered" evidence="3">
    <location>
        <begin position="952"/>
        <end position="973"/>
    </location>
</feature>
<feature type="region of interest" description="Disordered" evidence="3">
    <location>
        <begin position="476"/>
        <end position="520"/>
    </location>
</feature>
<feature type="region of interest" description="Disordered" evidence="3">
    <location>
        <begin position="882"/>
        <end position="918"/>
    </location>
</feature>
<feature type="compositionally biased region" description="Polar residues" evidence="3">
    <location>
        <begin position="898"/>
        <end position="916"/>
    </location>
</feature>
<feature type="region of interest" description="Disordered" evidence="3">
    <location>
        <begin position="151"/>
        <end position="293"/>
    </location>
</feature>
<feature type="compositionally biased region" description="Basic and acidic residues" evidence="3">
    <location>
        <begin position="642"/>
        <end position="661"/>
    </location>
</feature>
<feature type="compositionally biased region" description="Basic residues" evidence="3">
    <location>
        <begin position="42"/>
        <end position="52"/>
    </location>
</feature>
<dbReference type="GeneID" id="63720828"/>
<feature type="compositionally biased region" description="Basic and acidic residues" evidence="3">
    <location>
        <begin position="1041"/>
        <end position="1050"/>
    </location>
</feature>
<feature type="region of interest" description="Disordered" evidence="3">
    <location>
        <begin position="537"/>
        <end position="572"/>
    </location>
</feature>
<dbReference type="RefSeq" id="XP_040655569.1">
    <property type="nucleotide sequence ID" value="XM_040805465.1"/>
</dbReference>
<dbReference type="PROSITE" id="PS51450">
    <property type="entry name" value="LRR"/>
    <property type="match status" value="4"/>
</dbReference>
<dbReference type="PANTHER" id="PTHR47566">
    <property type="match status" value="1"/>
</dbReference>
<feature type="compositionally biased region" description="Low complexity" evidence="3">
    <location>
        <begin position="53"/>
        <end position="65"/>
    </location>
</feature>
<dbReference type="GO" id="GO:0035591">
    <property type="term" value="F:signaling adaptor activity"/>
    <property type="evidence" value="ECO:0007669"/>
    <property type="project" value="TreeGrafter"/>
</dbReference>
<evidence type="ECO:0000313" key="5">
    <source>
        <dbReference type="Proteomes" id="UP000076580"/>
    </source>
</evidence>
<dbReference type="InterPro" id="IPR001611">
    <property type="entry name" value="Leu-rich_rpt"/>
</dbReference>
<dbReference type="GO" id="GO:1902412">
    <property type="term" value="P:regulation of mitotic cytokinesis"/>
    <property type="evidence" value="ECO:0007669"/>
    <property type="project" value="TreeGrafter"/>
</dbReference>
<proteinExistence type="predicted"/>
<keyword evidence="1" id="KW-0433">Leucine-rich repeat</keyword>
<dbReference type="Gene3D" id="3.80.10.10">
    <property type="entry name" value="Ribonuclease Inhibitor"/>
    <property type="match status" value="2"/>
</dbReference>
<dbReference type="PANTHER" id="PTHR47566:SF1">
    <property type="entry name" value="PROTEIN NUD1"/>
    <property type="match status" value="1"/>
</dbReference>
<keyword evidence="2" id="KW-0677">Repeat</keyword>
<keyword evidence="5" id="KW-1185">Reference proteome</keyword>
<dbReference type="InterPro" id="IPR003591">
    <property type="entry name" value="Leu-rich_rpt_typical-subtyp"/>
</dbReference>
<evidence type="ECO:0000256" key="3">
    <source>
        <dbReference type="SAM" id="MobiDB-lite"/>
    </source>
</evidence>
<comment type="caution">
    <text evidence="4">The sequence shown here is derived from an EMBL/GenBank/DDBJ whole genome shotgun (WGS) entry which is preliminary data.</text>
</comment>
<feature type="region of interest" description="Disordered" evidence="3">
    <location>
        <begin position="1746"/>
        <end position="1800"/>
    </location>
</feature>
<feature type="region of interest" description="Disordered" evidence="3">
    <location>
        <begin position="1004"/>
        <end position="1082"/>
    </location>
</feature>
<feature type="compositionally biased region" description="Basic and acidic residues" evidence="3">
    <location>
        <begin position="809"/>
        <end position="832"/>
    </location>
</feature>
<feature type="compositionally biased region" description="Basic and acidic residues" evidence="3">
    <location>
        <begin position="239"/>
        <end position="258"/>
    </location>
</feature>
<dbReference type="SMART" id="SM00365">
    <property type="entry name" value="LRR_SD22"/>
    <property type="match status" value="4"/>
</dbReference>
<dbReference type="InterPro" id="IPR052574">
    <property type="entry name" value="CDIRP"/>
</dbReference>
<dbReference type="GO" id="GO:0031028">
    <property type="term" value="P:septation initiation signaling"/>
    <property type="evidence" value="ECO:0007669"/>
    <property type="project" value="TreeGrafter"/>
</dbReference>
<dbReference type="SMART" id="SM00369">
    <property type="entry name" value="LRR_TYP"/>
    <property type="match status" value="6"/>
</dbReference>
<feature type="region of interest" description="Disordered" evidence="3">
    <location>
        <begin position="762"/>
        <end position="851"/>
    </location>
</feature>
<feature type="compositionally biased region" description="Basic and acidic residues" evidence="3">
    <location>
        <begin position="438"/>
        <end position="448"/>
    </location>
</feature>
<feature type="compositionally biased region" description="Polar residues" evidence="3">
    <location>
        <begin position="226"/>
        <end position="235"/>
    </location>
</feature>
<dbReference type="SUPFAM" id="SSF52058">
    <property type="entry name" value="L domain-like"/>
    <property type="match status" value="1"/>
</dbReference>
<accession>A0A151GGI5</accession>
<sequence length="1800" mass="198700">MDHAWLDSLSEDWVSERGDSSADKLPPLEFSDPIESTPSRQRQSRIPRRTPKSKASTSSTPSSSPYVLGERSANDINISSRRLRSALSREIKLDEPGQSMPTTANGSVIRNSSHHRVSSSRGRETPEWKRRLVQGKLAYGEQRDLFSSAAAGLQDMFKPPPAADGTVGHADATLPSSPPIDALTDDLADLERYIDVDDDEDSREIVSPSPSPRRRQRGVQYLPNDESISSPSQVNGARRGSDSSRQQPRDRPGARRVDGPLTVPHDTAATSRKTSGRSDTRNEEFSPIMIGKHSTEGGKVDFAHIEVPVEQLWQKLERLRINQMLSDESRADVDNAFSNGPDALDEESLVHAETSNEYPRKEAVANLQLDGPSRGDSFRHGGLPSDIGVDSSEMLPEESLQASTPKQFPSVSVQGRTAAPTLHLSPSPALPRAPFPSPEKRQARESHKANGSPLKLFGPYDTFTNQTLLRRISQFEDASGGTSRQSSHAIEVQNSPPSQHRPNLDALPNSTAISRFGGGDLDGYEFPGDVSYESTGNWEAVDKENVEPTSPLRTRPSFNPLQGQSPNNDADLYVRRRRNTGSTQTRSSISIPSNHHHHQAIALPNNAPLPALTPKRDGDSEGKRPRTSPSKDPTPKRRRTLHRSDVAFGREDRLATLDSAHRQMQVAISKKRKDARPGKSEMADASLLAMRSMLWPQNSTPASRQTPSPVHLQIRAIQNENGSRHDDVSETERKPSIITQDFIDQAAQIMAMIRNQVRPRLASLEESENEGGEARHQHMMDDSSDESTDEPFSRPPSREGNRWTNVAPSRHDPEIISRLKKYQERSDVDDIHSSSLRPMGRPSDDDLDDGEQSVQNYQVHGGALHVTDDIVSDLPNVRITSAGGQDSGLWSPGKDFPSNASSRSFSRNYPTTSSRGSEYRRTIMPESVSHLIPDRVGGMFLDRQNKIWVRRKGSGSTAVSDVPPPAEDTEDDPFASISDLSVDMTRELQNLKVGVAKGVPAGEAELHSVSQSTSGAARRPSRRYTTLSPKDRPGPHMAALAREELFKLGDRASTTSKMSPGAERDTSPRDVNTNAASSSARRRLTISFSSPVASVIHDVVTDDLDPLDFGDDDDNSQPGLVKTARRNSLQVSTRTGSYGQGRLSSARGPEFVPRPVSRIDEQDEESTVEIQADEDRQISIIGDNSVVSHRTPHVRHASLNFVIGHSPNSVGPLSFQPEESAIIGRNVGKLSLSPLSEFTVNNADQSFGFEVSYVMGHRRMATGDGSKKVMSMTIRDLVDKLSEVEPFEPFWEDMTELDLQDKQLASLHMLDEFCGRVVTLDASKNKLNHLEGLPSSVRQLKVAQNMLTELTSWDHLLNLQYVDISGNEIKSLSALKNLVHLRSVRADDNQLTGLDGLDCHDGLLSLRARNNLIEHVDFSTAMFERLTELDLEGNSIVSVQNLELLPALSRLGLKRNRLRDLTLKAEMRTLRQLDVSDNELESLDLSNLPSIRCVYADRNRLCELSGFERARRLDSLSIREQHGDSPLNLGFLSHVYEVRKLFLSGNFLESFEPTVDFLNLQLLDLANCGLRVLPAKMGQLMPNLRTLNVNFNALGDLTPLQFVPRLKKLLVAGNRLADSTGVTRLLTEFPHLSQLDARDNPVTLGFYAPVQVLVPAGRAEFSDPFTLPDADEERDGLFASRLDEATRLRRRLHQVVLVASCRRLRKLDGLPVRRREVLATDDVLRTLVSEGVVPDLEDAMVGRSEKVCDDDGDGDGAAARNDDAAADAEAAAQLESELEASRQQNETLGSSRWNAEDSFA</sequence>
<feature type="region of interest" description="Disordered" evidence="3">
    <location>
        <begin position="369"/>
        <end position="458"/>
    </location>
</feature>
<dbReference type="Proteomes" id="UP000076580">
    <property type="component" value="Chromosome 03"/>
</dbReference>
<evidence type="ECO:0000256" key="1">
    <source>
        <dbReference type="ARBA" id="ARBA00022614"/>
    </source>
</evidence>
<feature type="compositionally biased region" description="Polar residues" evidence="3">
    <location>
        <begin position="1069"/>
        <end position="1079"/>
    </location>
</feature>
<reference evidence="4 5" key="1">
    <citation type="journal article" date="2016" name="Sci. Rep.">
        <title>Insights into Adaptations to a Near-Obligate Nematode Endoparasitic Lifestyle from the Finished Genome of Drechmeria coniospora.</title>
        <authorList>
            <person name="Zhang L."/>
            <person name="Zhou Z."/>
            <person name="Guo Q."/>
            <person name="Fokkens L."/>
            <person name="Miskei M."/>
            <person name="Pocsi I."/>
            <person name="Zhang W."/>
            <person name="Chen M."/>
            <person name="Wang L."/>
            <person name="Sun Y."/>
            <person name="Donzelli B.G."/>
            <person name="Gibson D.M."/>
            <person name="Nelson D.R."/>
            <person name="Luo J.G."/>
            <person name="Rep M."/>
            <person name="Liu H."/>
            <person name="Yang S."/>
            <person name="Wang J."/>
            <person name="Krasnoff S.B."/>
            <person name="Xu Y."/>
            <person name="Molnar I."/>
            <person name="Lin M."/>
        </authorList>
    </citation>
    <scope>NUCLEOTIDE SEQUENCE [LARGE SCALE GENOMIC DNA]</scope>
    <source>
        <strain evidence="4 5">ARSEF 6962</strain>
    </source>
</reference>
<feature type="compositionally biased region" description="Polar residues" evidence="3">
    <location>
        <begin position="1126"/>
        <end position="1137"/>
    </location>
</feature>
<feature type="compositionally biased region" description="Basic and acidic residues" evidence="3">
    <location>
        <begin position="772"/>
        <end position="781"/>
    </location>
</feature>
<name>A0A151GGI5_DRECN</name>
<dbReference type="GO" id="GO:0061499">
    <property type="term" value="C:outer plaque of mitotic spindle pole body"/>
    <property type="evidence" value="ECO:0007669"/>
    <property type="project" value="TreeGrafter"/>
</dbReference>
<dbReference type="EMBL" id="LAYC01000003">
    <property type="protein sequence ID" value="KYK56217.1"/>
    <property type="molecule type" value="Genomic_DNA"/>
</dbReference>
<feature type="compositionally biased region" description="Polar residues" evidence="3">
    <location>
        <begin position="480"/>
        <end position="501"/>
    </location>
</feature>
<feature type="region of interest" description="Disordered" evidence="3">
    <location>
        <begin position="604"/>
        <end position="682"/>
    </location>
</feature>
<evidence type="ECO:0000313" key="4">
    <source>
        <dbReference type="EMBL" id="KYK56217.1"/>
    </source>
</evidence>
<organism evidence="4 5">
    <name type="scientific">Drechmeria coniospora</name>
    <name type="common">Nematophagous fungus</name>
    <name type="synonym">Meria coniospora</name>
    <dbReference type="NCBI Taxonomy" id="98403"/>
    <lineage>
        <taxon>Eukaryota</taxon>
        <taxon>Fungi</taxon>
        <taxon>Dikarya</taxon>
        <taxon>Ascomycota</taxon>
        <taxon>Pezizomycotina</taxon>
        <taxon>Sordariomycetes</taxon>
        <taxon>Hypocreomycetidae</taxon>
        <taxon>Hypocreales</taxon>
        <taxon>Ophiocordycipitaceae</taxon>
        <taxon>Drechmeria</taxon>
    </lineage>
</organism>
<feature type="compositionally biased region" description="Pro residues" evidence="3">
    <location>
        <begin position="428"/>
        <end position="437"/>
    </location>
</feature>
<gene>
    <name evidence="4" type="ORF">DCS_08185</name>
</gene>
<feature type="compositionally biased region" description="Basic and acidic residues" evidence="3">
    <location>
        <begin position="614"/>
        <end position="624"/>
    </location>
</feature>
<protein>
    <submittedName>
        <fullName evidence="4">Conserved leucine-rich repeat protein</fullName>
    </submittedName>
</protein>
<feature type="compositionally biased region" description="Polar residues" evidence="3">
    <location>
        <begin position="547"/>
        <end position="568"/>
    </location>
</feature>
<feature type="region of interest" description="Disordered" evidence="3">
    <location>
        <begin position="1108"/>
        <end position="1153"/>
    </location>
</feature>